<evidence type="ECO:0000313" key="3">
    <source>
        <dbReference type="Proteomes" id="UP001327957"/>
    </source>
</evidence>
<evidence type="ECO:0000313" key="2">
    <source>
        <dbReference type="EMBL" id="KAK6211533.1"/>
    </source>
</evidence>
<feature type="coiled-coil region" evidence="1">
    <location>
        <begin position="67"/>
        <end position="104"/>
    </location>
</feature>
<sequence length="137" mass="15813">MPMHDRTTRELDELENGINDMKEIWVELAQDLQETVRCGELFMKSDVLYFRNHDEPSDDASTCFPPLTQIRKTFNNLEQLRQKLDDMQKKCREMAEDVASASKMVTDPEDGGIMDFLTVGNCNSQQLEIMRSVSQGF</sequence>
<proteinExistence type="predicted"/>
<gene>
    <name evidence="2" type="ORF">QIS74_10797</name>
</gene>
<dbReference type="EMBL" id="JASAOK010000046">
    <property type="protein sequence ID" value="KAK6211533.1"/>
    <property type="molecule type" value="Genomic_DNA"/>
</dbReference>
<comment type="caution">
    <text evidence="2">The sequence shown here is derived from an EMBL/GenBank/DDBJ whole genome shotgun (WGS) entry which is preliminary data.</text>
</comment>
<reference evidence="2 3" key="1">
    <citation type="submission" date="2023-04" db="EMBL/GenBank/DDBJ databases">
        <title>Colletotrichum tabacum stain YC1 causing leaf anthracnose on Nicotiana tabacum(L.) cv.</title>
        <authorList>
            <person name="Ji Z."/>
            <person name="Wang M."/>
            <person name="Zhang J."/>
            <person name="Wang N."/>
            <person name="Zhou Z."/>
        </authorList>
    </citation>
    <scope>NUCLEOTIDE SEQUENCE [LARGE SCALE GENOMIC DNA]</scope>
    <source>
        <strain evidence="2 3">YC1</strain>
    </source>
</reference>
<keyword evidence="1" id="KW-0175">Coiled coil</keyword>
<accession>A0AAV9T219</accession>
<dbReference type="Proteomes" id="UP001327957">
    <property type="component" value="Unassembled WGS sequence"/>
</dbReference>
<keyword evidence="3" id="KW-1185">Reference proteome</keyword>
<organism evidence="2 3">
    <name type="scientific">Colletotrichum tabaci</name>
    <dbReference type="NCBI Taxonomy" id="1209068"/>
    <lineage>
        <taxon>Eukaryota</taxon>
        <taxon>Fungi</taxon>
        <taxon>Dikarya</taxon>
        <taxon>Ascomycota</taxon>
        <taxon>Pezizomycotina</taxon>
        <taxon>Sordariomycetes</taxon>
        <taxon>Hypocreomycetidae</taxon>
        <taxon>Glomerellales</taxon>
        <taxon>Glomerellaceae</taxon>
        <taxon>Colletotrichum</taxon>
        <taxon>Colletotrichum destructivum species complex</taxon>
    </lineage>
</organism>
<protein>
    <submittedName>
        <fullName evidence="2">Uncharacterized protein</fullName>
    </submittedName>
</protein>
<name>A0AAV9T219_9PEZI</name>
<evidence type="ECO:0000256" key="1">
    <source>
        <dbReference type="SAM" id="Coils"/>
    </source>
</evidence>
<dbReference type="AlphaFoldDB" id="A0AAV9T219"/>